<dbReference type="Proteomes" id="UP000887540">
    <property type="component" value="Unplaced"/>
</dbReference>
<organism evidence="3 4">
    <name type="scientific">Acrobeloides nanus</name>
    <dbReference type="NCBI Taxonomy" id="290746"/>
    <lineage>
        <taxon>Eukaryota</taxon>
        <taxon>Metazoa</taxon>
        <taxon>Ecdysozoa</taxon>
        <taxon>Nematoda</taxon>
        <taxon>Chromadorea</taxon>
        <taxon>Rhabditida</taxon>
        <taxon>Tylenchina</taxon>
        <taxon>Cephalobomorpha</taxon>
        <taxon>Cephaloboidea</taxon>
        <taxon>Cephalobidae</taxon>
        <taxon>Acrobeloides</taxon>
    </lineage>
</organism>
<dbReference type="InterPro" id="IPR050111">
    <property type="entry name" value="C-type_lectin/snaclec_domain"/>
</dbReference>
<evidence type="ECO:0000259" key="2">
    <source>
        <dbReference type="PROSITE" id="PS50041"/>
    </source>
</evidence>
<dbReference type="Gene3D" id="3.10.100.10">
    <property type="entry name" value="Mannose-Binding Protein A, subunit A"/>
    <property type="match status" value="2"/>
</dbReference>
<proteinExistence type="predicted"/>
<dbReference type="InterPro" id="IPR001304">
    <property type="entry name" value="C-type_lectin-like"/>
</dbReference>
<accession>A0A914DJP5</accession>
<evidence type="ECO:0000313" key="3">
    <source>
        <dbReference type="Proteomes" id="UP000887540"/>
    </source>
</evidence>
<dbReference type="Pfam" id="PF00059">
    <property type="entry name" value="Lectin_C"/>
    <property type="match status" value="2"/>
</dbReference>
<dbReference type="InterPro" id="IPR016187">
    <property type="entry name" value="CTDL_fold"/>
</dbReference>
<feature type="signal peptide" evidence="1">
    <location>
        <begin position="1"/>
        <end position="18"/>
    </location>
</feature>
<evidence type="ECO:0000313" key="4">
    <source>
        <dbReference type="WBParaSite" id="ACRNAN_scaffold266.g12098.t1"/>
    </source>
</evidence>
<dbReference type="WBParaSite" id="ACRNAN_scaffold266.g12098.t1">
    <property type="protein sequence ID" value="ACRNAN_scaffold266.g12098.t1"/>
    <property type="gene ID" value="ACRNAN_scaffold266.g12098"/>
</dbReference>
<name>A0A914DJP5_9BILA</name>
<dbReference type="SMART" id="SM00034">
    <property type="entry name" value="CLECT"/>
    <property type="match status" value="2"/>
</dbReference>
<sequence length="325" mass="37283">MFLLLSTIFLINFLCINSCPSGSSKGPNGNCYKVINNADHGNPDWFEAEGLCHKDGGHLASISDSFTNSFIANLARTVLGDSSYWIGAVRTMTWWNNTLPLNQTWTWLDFKDFQYTNWNKSMQVQPNPDFLYLCLTQDSVAGTWNPVDCYLNLLPFACEYTNSTQDLCPEDDLNHTIKWTHLTAFGEKCYGLVYPDPYTIYGNFSWNDALNYCSHFSSNSNQASLVSIHSDLENAIITIYMSYDTNVYYYDEFWIGLQIPSNNSTNMTWSDGTLVDFTYWFDSQQILAPGFCTEYIMSFHSGDRWDLNACNRNLAAFVCEYWNLK</sequence>
<dbReference type="InterPro" id="IPR016186">
    <property type="entry name" value="C-type_lectin-like/link_sf"/>
</dbReference>
<keyword evidence="1" id="KW-0732">Signal</keyword>
<dbReference type="PROSITE" id="PS50041">
    <property type="entry name" value="C_TYPE_LECTIN_2"/>
    <property type="match status" value="2"/>
</dbReference>
<feature type="chain" id="PRO_5037963942" evidence="1">
    <location>
        <begin position="19"/>
        <end position="325"/>
    </location>
</feature>
<reference evidence="4" key="1">
    <citation type="submission" date="2022-11" db="UniProtKB">
        <authorList>
            <consortium name="WormBaseParasite"/>
        </authorList>
    </citation>
    <scope>IDENTIFICATION</scope>
</reference>
<dbReference type="PANTHER" id="PTHR22803">
    <property type="entry name" value="MANNOSE, PHOSPHOLIPASE, LECTIN RECEPTOR RELATED"/>
    <property type="match status" value="1"/>
</dbReference>
<protein>
    <submittedName>
        <fullName evidence="4">C-type lectin domain-containing protein</fullName>
    </submittedName>
</protein>
<dbReference type="CDD" id="cd00037">
    <property type="entry name" value="CLECT"/>
    <property type="match status" value="1"/>
</dbReference>
<dbReference type="AlphaFoldDB" id="A0A914DJP5"/>
<feature type="domain" description="C-type lectin" evidence="2">
    <location>
        <begin position="185"/>
        <end position="312"/>
    </location>
</feature>
<keyword evidence="3" id="KW-1185">Reference proteome</keyword>
<dbReference type="SUPFAM" id="SSF56436">
    <property type="entry name" value="C-type lectin-like"/>
    <property type="match status" value="2"/>
</dbReference>
<evidence type="ECO:0000256" key="1">
    <source>
        <dbReference type="SAM" id="SignalP"/>
    </source>
</evidence>
<feature type="domain" description="C-type lectin" evidence="2">
    <location>
        <begin position="27"/>
        <end position="149"/>
    </location>
</feature>